<evidence type="ECO:0000259" key="2">
    <source>
        <dbReference type="Pfam" id="PF20720"/>
    </source>
</evidence>
<dbReference type="eggNOG" id="COG0464">
    <property type="taxonomic scope" value="Bacteria"/>
</dbReference>
<dbReference type="Pfam" id="PF20720">
    <property type="entry name" value="nSTAND3"/>
    <property type="match status" value="1"/>
</dbReference>
<protein>
    <recommendedName>
        <fullName evidence="2">Novel STAND NTPase 3 domain-containing protein</fullName>
    </recommendedName>
</protein>
<dbReference type="HOGENOM" id="CLU_263414_0_0_6"/>
<dbReference type="Proteomes" id="UP000001947">
    <property type="component" value="Chromosome"/>
</dbReference>
<feature type="compositionally biased region" description="Basic and acidic residues" evidence="1">
    <location>
        <begin position="1258"/>
        <end position="1269"/>
    </location>
</feature>
<name>Q21PC1_SACD2</name>
<dbReference type="SUPFAM" id="SSF52540">
    <property type="entry name" value="P-loop containing nucleoside triphosphate hydrolases"/>
    <property type="match status" value="1"/>
</dbReference>
<dbReference type="STRING" id="203122.Sde_0194"/>
<feature type="region of interest" description="Disordered" evidence="1">
    <location>
        <begin position="1258"/>
        <end position="1277"/>
    </location>
</feature>
<reference evidence="3 4" key="1">
    <citation type="journal article" date="2008" name="PLoS Genet.">
        <title>Complete genome sequence of the complex carbohydrate-degrading marine bacterium, Saccharophagus degradans strain 2-40 T.</title>
        <authorList>
            <person name="Weiner R.M."/>
            <person name="Taylor L.E.II."/>
            <person name="Henrissat B."/>
            <person name="Hauser L."/>
            <person name="Land M."/>
            <person name="Coutinho P.M."/>
            <person name="Rancurel C."/>
            <person name="Saunders E.H."/>
            <person name="Longmire A.G."/>
            <person name="Zhang H."/>
            <person name="Bayer E.A."/>
            <person name="Gilbert H.J."/>
            <person name="Larimer F."/>
            <person name="Zhulin I.B."/>
            <person name="Ekborg N.A."/>
            <person name="Lamed R."/>
            <person name="Richardson P.M."/>
            <person name="Borovok I."/>
            <person name="Hutcheson S."/>
        </authorList>
    </citation>
    <scope>NUCLEOTIDE SEQUENCE [LARGE SCALE GENOMIC DNA]</scope>
    <source>
        <strain evidence="4">2-40 / ATCC 43961 / DSM 17024</strain>
    </source>
</reference>
<keyword evidence="4" id="KW-1185">Reference proteome</keyword>
<feature type="domain" description="Novel STAND NTPase 3" evidence="2">
    <location>
        <begin position="264"/>
        <end position="378"/>
    </location>
</feature>
<dbReference type="GeneID" id="98611901"/>
<proteinExistence type="predicted"/>
<dbReference type="InterPro" id="IPR027417">
    <property type="entry name" value="P-loop_NTPase"/>
</dbReference>
<evidence type="ECO:0000256" key="1">
    <source>
        <dbReference type="SAM" id="MobiDB-lite"/>
    </source>
</evidence>
<dbReference type="AlphaFoldDB" id="Q21PC1"/>
<accession>Q21PC1</accession>
<dbReference type="OrthoDB" id="8421916at2"/>
<evidence type="ECO:0000313" key="4">
    <source>
        <dbReference type="Proteomes" id="UP000001947"/>
    </source>
</evidence>
<dbReference type="RefSeq" id="WP_011466682.1">
    <property type="nucleotide sequence ID" value="NC_007912.1"/>
</dbReference>
<sequence>MTIAIIGQKKYDFQDRACIAIMLHFYDCDNAEFFVEREGCEDGVLYLNDQHNHIVEIQVKGADKPVTMDFIVECLAHMPDRSAKDTLLEKLIENDHLYVVLVMTGRCDDETSIYTHPWGWKLEAHKSGKIQNKNASILLDNLSSAKIYQSATPSKLMQERAKHCNDLAGRLTPANLAKILHKLIVIERTDDQTINSICCNILQQKHHVPQDQHENVLLKLYQAVKDAKDTKNIIDAFPSVRTIIDEAKPAPVLLGKYVLRGDEDNFHKILATENVLLLSGSPRTGKTFLARKLATDYQSKGYNVLLCNDIEEAERFLYHMSHHPRLAFLDDPFGGTQLIANPIQALTKLKQLATTLSSKRKLIVAQSQDQLLFTTNQNKIEDVQLHANSFFQSKYYTSTFLVNLWLSLCDTYTVDPSLKKIVITGLQNNDIDLEPGCLNYLAINHHELNDNYALENITRHARTDAKDLSLALTNNGYEQLLQSLAITSSTMHGIDEKDLAFILCDEVQLPEYEEDCHTFSLGAGTPKGFEPPCYDKEYTLSEVHQSQLDDLEKRNIINIDDNGTIRITHAFYQSAAELTLENPSARLAQKIINITERGLRTITPITSRSTARNLHWVYTYLGKRLKQQEELLKLAESGLKSFFPATRDLCFDFLLNPKVSLNDGMQKDLQEWVNRVSFHSLDNITWVNGEAVIDTSHSTDSFFRQYQHVNEGEVIDYLQTLDGNSETFLTPEQIEKILRFYSAQPDKISHHAVKTLLSNDVAIIRSEVARIWLSITRTDDNDILERIFQENHPSVALAVLNATIISWETLTQERQDKLIAGLIQMSECVSNAIAMMNPLVIFERTQEEYDITPPWPVFEAIMPIVISKLPINATFSDARMFNVFREAVPHVGANTMLAICDSWMGYLENQLDNQMLPSNFSLGVAKILMSTTKKYPEKREKRIERLLSFTSTPALMAIISDLVDDWQHLTIEEREALTDTLTGNRTDKIWLQAIVITSANVPASLQKVILGTQLSLDDSPNTILEIMEPSLLNASMKVFCGNPQPLWWIGCHHNSTKEWEPIIELIARSPDHDLFELAWSEITFGGDGKRVASVINDVGVKHAERMLDLLLKIKLDCTGNYMPEAWSALFSLAPNKETKQQWFEIVDPYLPDILDDPFDIELWLSDKDVFELACEMLQEDFHNLRLYSQLLKAKENNDVSLYAEYIKLLDKVFDSYPPRLFGTCDCILRILKKIPNIPPKISNAVQAKRKAILDAKHDDSTKPKLKFDDITDWSKSP</sequence>
<dbReference type="KEGG" id="sde:Sde_0194"/>
<gene>
    <name evidence="3" type="ordered locus">Sde_0194</name>
</gene>
<evidence type="ECO:0000313" key="3">
    <source>
        <dbReference type="EMBL" id="ABD79458.1"/>
    </source>
</evidence>
<dbReference type="EMBL" id="CP000282">
    <property type="protein sequence ID" value="ABD79458.1"/>
    <property type="molecule type" value="Genomic_DNA"/>
</dbReference>
<organism evidence="3 4">
    <name type="scientific">Saccharophagus degradans (strain 2-40 / ATCC 43961 / DSM 17024)</name>
    <dbReference type="NCBI Taxonomy" id="203122"/>
    <lineage>
        <taxon>Bacteria</taxon>
        <taxon>Pseudomonadati</taxon>
        <taxon>Pseudomonadota</taxon>
        <taxon>Gammaproteobacteria</taxon>
        <taxon>Cellvibrionales</taxon>
        <taxon>Cellvibrionaceae</taxon>
        <taxon>Saccharophagus</taxon>
    </lineage>
</organism>
<dbReference type="InterPro" id="IPR049050">
    <property type="entry name" value="nSTAND3"/>
</dbReference>